<dbReference type="PANTHER" id="PTHR47233:SF3">
    <property type="entry name" value="CHEMOTAXIS PROTEIN CHEV"/>
    <property type="match status" value="1"/>
</dbReference>
<dbReference type="InterPro" id="IPR001789">
    <property type="entry name" value="Sig_transdc_resp-reg_receiver"/>
</dbReference>
<dbReference type="Pfam" id="PF01584">
    <property type="entry name" value="CheW"/>
    <property type="match status" value="1"/>
</dbReference>
<dbReference type="SUPFAM" id="SSF52172">
    <property type="entry name" value="CheY-like"/>
    <property type="match status" value="1"/>
</dbReference>
<feature type="modified residue" description="4-aspartylphosphate" evidence="1">
    <location>
        <position position="252"/>
    </location>
</feature>
<dbReference type="PANTHER" id="PTHR47233">
    <property type="entry name" value="CHEMOTAXIS PROTEIN CHEV"/>
    <property type="match status" value="1"/>
</dbReference>
<dbReference type="CDD" id="cd17546">
    <property type="entry name" value="REC_hyHK_CKI1_RcsC-like"/>
    <property type="match status" value="1"/>
</dbReference>
<accession>A0A7S7M1P0</accession>
<keyword evidence="1" id="KW-0597">Phosphoprotein</keyword>
<dbReference type="GO" id="GO:0000160">
    <property type="term" value="P:phosphorelay signal transduction system"/>
    <property type="evidence" value="ECO:0007669"/>
    <property type="project" value="InterPro"/>
</dbReference>
<dbReference type="AlphaFoldDB" id="A0A7S7M1P0"/>
<dbReference type="KEGG" id="smas:HUE87_03395"/>
<dbReference type="Gene3D" id="3.40.50.2300">
    <property type="match status" value="1"/>
</dbReference>
<dbReference type="GO" id="GO:0006935">
    <property type="term" value="P:chemotaxis"/>
    <property type="evidence" value="ECO:0007669"/>
    <property type="project" value="InterPro"/>
</dbReference>
<dbReference type="PROSITE" id="PS50851">
    <property type="entry name" value="CHEW"/>
    <property type="match status" value="1"/>
</dbReference>
<evidence type="ECO:0000313" key="4">
    <source>
        <dbReference type="EMBL" id="QOY55295.1"/>
    </source>
</evidence>
<dbReference type="PROSITE" id="PS50110">
    <property type="entry name" value="RESPONSE_REGULATORY"/>
    <property type="match status" value="1"/>
</dbReference>
<dbReference type="EMBL" id="CP054493">
    <property type="protein sequence ID" value="QOY55295.1"/>
    <property type="molecule type" value="Genomic_DNA"/>
</dbReference>
<gene>
    <name evidence="4" type="ORF">HUE87_03395</name>
</gene>
<feature type="domain" description="Response regulatory" evidence="2">
    <location>
        <begin position="200"/>
        <end position="319"/>
    </location>
</feature>
<dbReference type="InterPro" id="IPR036061">
    <property type="entry name" value="CheW-like_dom_sf"/>
</dbReference>
<dbReference type="InterPro" id="IPR002545">
    <property type="entry name" value="CheW-lke_dom"/>
</dbReference>
<dbReference type="SMART" id="SM00260">
    <property type="entry name" value="CheW"/>
    <property type="match status" value="1"/>
</dbReference>
<dbReference type="SMART" id="SM00448">
    <property type="entry name" value="REC"/>
    <property type="match status" value="1"/>
</dbReference>
<organism evidence="4 5">
    <name type="scientific">Candidatus Sulfurimonas marisnigri</name>
    <dbReference type="NCBI Taxonomy" id="2740405"/>
    <lineage>
        <taxon>Bacteria</taxon>
        <taxon>Pseudomonadati</taxon>
        <taxon>Campylobacterota</taxon>
        <taxon>Epsilonproteobacteria</taxon>
        <taxon>Campylobacterales</taxon>
        <taxon>Sulfurimonadaceae</taxon>
        <taxon>Sulfurimonas</taxon>
    </lineage>
</organism>
<dbReference type="Proteomes" id="UP000593836">
    <property type="component" value="Chromosome"/>
</dbReference>
<dbReference type="RefSeq" id="WP_194367337.1">
    <property type="nucleotide sequence ID" value="NZ_CP054493.1"/>
</dbReference>
<dbReference type="Gene3D" id="2.40.50.180">
    <property type="entry name" value="CheA-289, Domain 4"/>
    <property type="match status" value="1"/>
</dbReference>
<dbReference type="Gene3D" id="2.30.30.40">
    <property type="entry name" value="SH3 Domains"/>
    <property type="match status" value="1"/>
</dbReference>
<protein>
    <submittedName>
        <fullName evidence="4">Response regulator</fullName>
    </submittedName>
</protein>
<dbReference type="SUPFAM" id="SSF50341">
    <property type="entry name" value="CheW-like"/>
    <property type="match status" value="1"/>
</dbReference>
<dbReference type="InterPro" id="IPR011006">
    <property type="entry name" value="CheY-like_superfamily"/>
</dbReference>
<name>A0A7S7M1P0_9BACT</name>
<reference evidence="4 5" key="1">
    <citation type="submission" date="2020-05" db="EMBL/GenBank/DDBJ databases">
        <title>Sulfurimonas marisnigri, sp. nov., and Sulfurimonas baltica, sp. nov., manganese oxide reducing chemolithoautotrophs of the class Epsilonproteobacteria isolated from the pelagic redoxclines of the Black and Baltic Seas and emended description of the genus Sulfurimonas.</title>
        <authorList>
            <person name="Henkel J.V."/>
            <person name="Laudan C."/>
            <person name="Werner J."/>
            <person name="Neu T."/>
            <person name="Plewe S."/>
            <person name="Sproer C."/>
            <person name="Bunk B."/>
            <person name="Schulz-Vogt H.N."/>
        </authorList>
    </citation>
    <scope>NUCLEOTIDE SEQUENCE [LARGE SCALE GENOMIC DNA]</scope>
    <source>
        <strain evidence="4 5">SoZ1</strain>
    </source>
</reference>
<evidence type="ECO:0000313" key="5">
    <source>
        <dbReference type="Proteomes" id="UP000593836"/>
    </source>
</evidence>
<evidence type="ECO:0000256" key="1">
    <source>
        <dbReference type="PROSITE-ProRule" id="PRU00169"/>
    </source>
</evidence>
<evidence type="ECO:0000259" key="3">
    <source>
        <dbReference type="PROSITE" id="PS50851"/>
    </source>
</evidence>
<feature type="domain" description="CheW-like" evidence="3">
    <location>
        <begin position="34"/>
        <end position="176"/>
    </location>
</feature>
<sequence>MSEIHVDNDFDEIISIELENDELVRLVTSNADVASQYVVFQNSNDEYFAINVAKVEELIEYKILDVTKTTDSSGVMKGTAKIREHFVNIVCFDSWLGINSRDNSIYELVILCDYAGVRLAIIVKSVYGVLNIEPSEMFDDSDKDTRISYLCEIVVNNKKILCKVFDSDQFLADVMPSKFAKELQKSEMISSNDKNVINKEILIAEDSVLIQNAVKQLMEKMQLSYQVFNNGKELLDSLKNENIDNIGLIITDLEMPVMGGLELLKECLNHDYYRKIPIVVNTNMANASIINTAEKLGARKVIKKLDLLTLREVILEYADR</sequence>
<proteinExistence type="predicted"/>
<evidence type="ECO:0000259" key="2">
    <source>
        <dbReference type="PROSITE" id="PS50110"/>
    </source>
</evidence>
<keyword evidence="5" id="KW-1185">Reference proteome</keyword>
<dbReference type="Pfam" id="PF00072">
    <property type="entry name" value="Response_reg"/>
    <property type="match status" value="1"/>
</dbReference>